<dbReference type="Ensembl" id="ENSCPBT00000013194.1">
    <property type="protein sequence ID" value="ENSCPBP00000010993.1"/>
    <property type="gene ID" value="ENSCPBG00000008422.1"/>
</dbReference>
<name>A0A8C3FMG5_CHRPI</name>
<dbReference type="Proteomes" id="UP000694380">
    <property type="component" value="Unplaced"/>
</dbReference>
<keyword evidence="3" id="KW-1185">Reference proteome</keyword>
<evidence type="ECO:0000313" key="2">
    <source>
        <dbReference type="Ensembl" id="ENSCPBP00000010993.1"/>
    </source>
</evidence>
<organism evidence="2 3">
    <name type="scientific">Chrysemys picta bellii</name>
    <name type="common">Western painted turtle</name>
    <name type="synonym">Emys bellii</name>
    <dbReference type="NCBI Taxonomy" id="8478"/>
    <lineage>
        <taxon>Eukaryota</taxon>
        <taxon>Metazoa</taxon>
        <taxon>Chordata</taxon>
        <taxon>Craniata</taxon>
        <taxon>Vertebrata</taxon>
        <taxon>Euteleostomi</taxon>
        <taxon>Archelosauria</taxon>
        <taxon>Testudinata</taxon>
        <taxon>Testudines</taxon>
        <taxon>Cryptodira</taxon>
        <taxon>Durocryptodira</taxon>
        <taxon>Testudinoidea</taxon>
        <taxon>Emydidae</taxon>
        <taxon>Chrysemys</taxon>
    </lineage>
</organism>
<feature type="compositionally biased region" description="Basic and acidic residues" evidence="1">
    <location>
        <begin position="39"/>
        <end position="49"/>
    </location>
</feature>
<sequence>TGKTQDTCDVMAGGDVQLWDVLGMAVAQQRAQTQPHGQPDTHTDSRRLPDMPGAPPQERVHQRDVAVQADASEEEDGAVHVPIEEGFHSVSTCWPPTLPEHAARHTQPVLPRGCDVGTQCAWVAGVAVAQGQLV</sequence>
<evidence type="ECO:0000256" key="1">
    <source>
        <dbReference type="SAM" id="MobiDB-lite"/>
    </source>
</evidence>
<proteinExistence type="predicted"/>
<reference evidence="2" key="2">
    <citation type="submission" date="2025-09" db="UniProtKB">
        <authorList>
            <consortium name="Ensembl"/>
        </authorList>
    </citation>
    <scope>IDENTIFICATION</scope>
</reference>
<feature type="region of interest" description="Disordered" evidence="1">
    <location>
        <begin position="27"/>
        <end position="76"/>
    </location>
</feature>
<protein>
    <submittedName>
        <fullName evidence="2">Uncharacterized protein</fullName>
    </submittedName>
</protein>
<accession>A0A8C3FMG5</accession>
<reference evidence="2" key="1">
    <citation type="submission" date="2025-08" db="UniProtKB">
        <authorList>
            <consortium name="Ensembl"/>
        </authorList>
    </citation>
    <scope>IDENTIFICATION</scope>
</reference>
<evidence type="ECO:0000313" key="3">
    <source>
        <dbReference type="Proteomes" id="UP000694380"/>
    </source>
</evidence>
<dbReference type="AlphaFoldDB" id="A0A8C3FMG5"/>